<dbReference type="CDD" id="cd17526">
    <property type="entry name" value="RMtype1_S_Cje2232P-TRD2-CR2_like"/>
    <property type="match status" value="1"/>
</dbReference>
<gene>
    <name evidence="5" type="ORF">J3R73_000475</name>
</gene>
<sequence length="392" mass="43685">MVRLGDVVDDLRSGFACGIDDPEGIVQFRMNNVERDGALNWTKTRRVPVKMLKKGLSLQPNDILLNATNSPDLVGKTALFVGADEPVTFSNHFLRLRIRAQAAEPSYVARWLRRQFELGSFKAMCRSWVNQASITRDQVSNLEIPLPPLDEQKRIAAILDKADQLRQKRRQAIALLESLTQSIFLEMFGEERSSGWPTATVGEVALDIRTGPFGSQLLHSEFVDEGIAVLGIDNAVNNRFEWGKPRYISPKKYSDLARYTVRPGDVLITIMGTCGRCAIVPDDIPTSINTKHLCCITLDKRNIIPEYLHGCLLNAPSVLRQLGVQAKGAVMPGLNMGIVKSLSIPIPPLELQKRFRATLEAALDRRRLLLIAAFADETLFSSLQHRAFTGQL</sequence>
<feature type="domain" description="Type I restriction modification DNA specificity" evidence="4">
    <location>
        <begin position="58"/>
        <end position="173"/>
    </location>
</feature>
<organism evidence="5 6">
    <name type="scientific">Labrys monachus</name>
    <dbReference type="NCBI Taxonomy" id="217067"/>
    <lineage>
        <taxon>Bacteria</taxon>
        <taxon>Pseudomonadati</taxon>
        <taxon>Pseudomonadota</taxon>
        <taxon>Alphaproteobacteria</taxon>
        <taxon>Hyphomicrobiales</taxon>
        <taxon>Xanthobacteraceae</taxon>
        <taxon>Labrys</taxon>
    </lineage>
</organism>
<dbReference type="SUPFAM" id="SSF116734">
    <property type="entry name" value="DNA methylase specificity domain"/>
    <property type="match status" value="2"/>
</dbReference>
<keyword evidence="6" id="KW-1185">Reference proteome</keyword>
<dbReference type="InterPro" id="IPR044946">
    <property type="entry name" value="Restrct_endonuc_typeI_TRD_sf"/>
</dbReference>
<dbReference type="InterPro" id="IPR000055">
    <property type="entry name" value="Restrct_endonuc_typeI_TRD"/>
</dbReference>
<reference evidence="5 6" key="1">
    <citation type="submission" date="2023-07" db="EMBL/GenBank/DDBJ databases">
        <title>Genomic Encyclopedia of Type Strains, Phase IV (KMG-IV): sequencing the most valuable type-strain genomes for metagenomic binning, comparative biology and taxonomic classification.</title>
        <authorList>
            <person name="Goeker M."/>
        </authorList>
    </citation>
    <scope>NUCLEOTIDE SEQUENCE [LARGE SCALE GENOMIC DNA]</scope>
    <source>
        <strain evidence="5 6">DSM 5896</strain>
    </source>
</reference>
<dbReference type="EC" id="3.1.21.3" evidence="5"/>
<evidence type="ECO:0000256" key="2">
    <source>
        <dbReference type="ARBA" id="ARBA00022747"/>
    </source>
</evidence>
<evidence type="ECO:0000259" key="4">
    <source>
        <dbReference type="Pfam" id="PF01420"/>
    </source>
</evidence>
<feature type="domain" description="Type I restriction modification DNA specificity" evidence="4">
    <location>
        <begin position="259"/>
        <end position="360"/>
    </location>
</feature>
<comment type="caution">
    <text evidence="5">The sequence shown here is derived from an EMBL/GenBank/DDBJ whole genome shotgun (WGS) entry which is preliminary data.</text>
</comment>
<dbReference type="EMBL" id="JAUSVK010000001">
    <property type="protein sequence ID" value="MDQ0390683.1"/>
    <property type="molecule type" value="Genomic_DNA"/>
</dbReference>
<evidence type="ECO:0000313" key="5">
    <source>
        <dbReference type="EMBL" id="MDQ0390683.1"/>
    </source>
</evidence>
<dbReference type="Gene3D" id="3.90.220.20">
    <property type="entry name" value="DNA methylase specificity domains"/>
    <property type="match status" value="2"/>
</dbReference>
<dbReference type="InterPro" id="IPR052021">
    <property type="entry name" value="Type-I_RS_S_subunit"/>
</dbReference>
<dbReference type="Pfam" id="PF01420">
    <property type="entry name" value="Methylase_S"/>
    <property type="match status" value="2"/>
</dbReference>
<dbReference type="PANTHER" id="PTHR30408">
    <property type="entry name" value="TYPE-1 RESTRICTION ENZYME ECOKI SPECIFICITY PROTEIN"/>
    <property type="match status" value="1"/>
</dbReference>
<dbReference type="Proteomes" id="UP001237448">
    <property type="component" value="Unassembled WGS sequence"/>
</dbReference>
<protein>
    <submittedName>
        <fullName evidence="5">Type I restriction enzyme S subunit</fullName>
        <ecNumber evidence="5">3.1.21.3</ecNumber>
    </submittedName>
</protein>
<dbReference type="GO" id="GO:0009035">
    <property type="term" value="F:type I site-specific deoxyribonuclease activity"/>
    <property type="evidence" value="ECO:0007669"/>
    <property type="project" value="UniProtKB-EC"/>
</dbReference>
<keyword evidence="3" id="KW-0238">DNA-binding</keyword>
<dbReference type="RefSeq" id="WP_307422038.1">
    <property type="nucleotide sequence ID" value="NZ_JAUSVK010000001.1"/>
</dbReference>
<keyword evidence="2" id="KW-0680">Restriction system</keyword>
<evidence type="ECO:0000256" key="3">
    <source>
        <dbReference type="ARBA" id="ARBA00023125"/>
    </source>
</evidence>
<proteinExistence type="inferred from homology"/>
<dbReference type="PANTHER" id="PTHR30408:SF12">
    <property type="entry name" value="TYPE I RESTRICTION ENZYME MJAVIII SPECIFICITY SUBUNIT"/>
    <property type="match status" value="1"/>
</dbReference>
<comment type="similarity">
    <text evidence="1">Belongs to the type-I restriction system S methylase family.</text>
</comment>
<name>A0ABU0F7U5_9HYPH</name>
<evidence type="ECO:0000313" key="6">
    <source>
        <dbReference type="Proteomes" id="UP001237448"/>
    </source>
</evidence>
<evidence type="ECO:0000256" key="1">
    <source>
        <dbReference type="ARBA" id="ARBA00010923"/>
    </source>
</evidence>
<accession>A0ABU0F7U5</accession>
<keyword evidence="5" id="KW-0378">Hydrolase</keyword>